<dbReference type="PROSITE" id="PS51722">
    <property type="entry name" value="G_TR_2"/>
    <property type="match status" value="1"/>
</dbReference>
<keyword evidence="11" id="KW-1185">Reference proteome</keyword>
<dbReference type="InterPro" id="IPR027417">
    <property type="entry name" value="P-loop_NTPase"/>
</dbReference>
<protein>
    <recommendedName>
        <fullName evidence="2">Selenocysteine-specific elongation factor</fullName>
    </recommendedName>
    <alternativeName>
        <fullName evidence="8">SelB translation factor</fullName>
    </alternativeName>
</protein>
<dbReference type="InterPro" id="IPR050055">
    <property type="entry name" value="EF-Tu_GTPase"/>
</dbReference>
<evidence type="ECO:0000256" key="4">
    <source>
        <dbReference type="ARBA" id="ARBA00022741"/>
    </source>
</evidence>
<evidence type="ECO:0000256" key="6">
    <source>
        <dbReference type="ARBA" id="ARBA00023134"/>
    </source>
</evidence>
<dbReference type="Pfam" id="PF25461">
    <property type="entry name" value="Beta-barrel_SelB"/>
    <property type="match status" value="1"/>
</dbReference>
<reference evidence="10 11" key="2">
    <citation type="journal article" date="2010" name="Stand. Genomic Sci.">
        <title>Complete genome sequence of Desulfohalobium retbaense type strain (HR(100)).</title>
        <authorList>
            <person name="Spring S."/>
            <person name="Nolan M."/>
            <person name="Lapidus A."/>
            <person name="Glavina Del Rio T."/>
            <person name="Copeland A."/>
            <person name="Tice H."/>
            <person name="Cheng J.F."/>
            <person name="Lucas S."/>
            <person name="Land M."/>
            <person name="Chen F."/>
            <person name="Bruce D."/>
            <person name="Goodwin L."/>
            <person name="Pitluck S."/>
            <person name="Ivanova N."/>
            <person name="Mavromatis K."/>
            <person name="Mikhailova N."/>
            <person name="Pati A."/>
            <person name="Chen A."/>
            <person name="Palaniappan K."/>
            <person name="Hauser L."/>
            <person name="Chang Y.J."/>
            <person name="Jeffries C.D."/>
            <person name="Munk C."/>
            <person name="Kiss H."/>
            <person name="Chain P."/>
            <person name="Han C."/>
            <person name="Brettin T."/>
            <person name="Detter J.C."/>
            <person name="Schuler E."/>
            <person name="Goker M."/>
            <person name="Rohde M."/>
            <person name="Bristow J."/>
            <person name="Eisen J.A."/>
            <person name="Markowitz V."/>
            <person name="Hugenholtz P."/>
            <person name="Kyrpides N.C."/>
            <person name="Klenk H.P."/>
        </authorList>
    </citation>
    <scope>NUCLEOTIDE SEQUENCE [LARGE SCALE GENOMIC DNA]</scope>
    <source>
        <strain evidence="11">ATCC 49802 / DSM 20745 / S 6022</strain>
    </source>
</reference>
<dbReference type="PRINTS" id="PR00315">
    <property type="entry name" value="ELONGATNFCT"/>
</dbReference>
<dbReference type="CDD" id="cd15491">
    <property type="entry name" value="selB_III"/>
    <property type="match status" value="1"/>
</dbReference>
<evidence type="ECO:0000259" key="9">
    <source>
        <dbReference type="PROSITE" id="PS51722"/>
    </source>
</evidence>
<dbReference type="InParanoid" id="D1C588"/>
<dbReference type="PANTHER" id="PTHR43721">
    <property type="entry name" value="ELONGATION FACTOR TU-RELATED"/>
    <property type="match status" value="1"/>
</dbReference>
<dbReference type="Pfam" id="PF09107">
    <property type="entry name" value="WHD_3rd_SelB"/>
    <property type="match status" value="1"/>
</dbReference>
<keyword evidence="5" id="KW-0648">Protein biosynthesis</keyword>
<evidence type="ECO:0000256" key="7">
    <source>
        <dbReference type="ARBA" id="ARBA00025526"/>
    </source>
</evidence>
<dbReference type="GO" id="GO:0001514">
    <property type="term" value="P:selenocysteine incorporation"/>
    <property type="evidence" value="ECO:0007669"/>
    <property type="project" value="InterPro"/>
</dbReference>
<organism evidence="10 11">
    <name type="scientific">Sphaerobacter thermophilus (strain ATCC 49802 / DSM 20745 / KCCM 41009 / NCIMB 13125 / S 6022)</name>
    <dbReference type="NCBI Taxonomy" id="479434"/>
    <lineage>
        <taxon>Bacteria</taxon>
        <taxon>Pseudomonadati</taxon>
        <taxon>Thermomicrobiota</taxon>
        <taxon>Thermomicrobia</taxon>
        <taxon>Sphaerobacterales</taxon>
        <taxon>Sphaerobacterineae</taxon>
        <taxon>Sphaerobacteraceae</taxon>
        <taxon>Sphaerobacter</taxon>
    </lineage>
</organism>
<dbReference type="InterPro" id="IPR009000">
    <property type="entry name" value="Transl_B-barrel_sf"/>
</dbReference>
<dbReference type="SUPFAM" id="SSF46785">
    <property type="entry name" value="Winged helix' DNA-binding domain"/>
    <property type="match status" value="2"/>
</dbReference>
<evidence type="ECO:0000256" key="5">
    <source>
        <dbReference type="ARBA" id="ARBA00022917"/>
    </source>
</evidence>
<dbReference type="Gene3D" id="3.40.50.300">
    <property type="entry name" value="P-loop containing nucleotide triphosphate hydrolases"/>
    <property type="match status" value="1"/>
</dbReference>
<accession>D1C588</accession>
<dbReference type="FunFam" id="3.40.50.300:FF:001064">
    <property type="entry name" value="Selenocysteine-specific translation elongation factor"/>
    <property type="match status" value="1"/>
</dbReference>
<comment type="subcellular location">
    <subcellularLocation>
        <location evidence="1">Cytoplasm</location>
    </subcellularLocation>
</comment>
<gene>
    <name evidence="10" type="ordered locus">Sthe_1974</name>
</gene>
<dbReference type="EMBL" id="CP001823">
    <property type="protein sequence ID" value="ACZ39405.1"/>
    <property type="molecule type" value="Genomic_DNA"/>
</dbReference>
<dbReference type="eggNOG" id="COG3276">
    <property type="taxonomic scope" value="Bacteria"/>
</dbReference>
<dbReference type="NCBIfam" id="TIGR00475">
    <property type="entry name" value="selB"/>
    <property type="match status" value="1"/>
</dbReference>
<evidence type="ECO:0000256" key="1">
    <source>
        <dbReference type="ARBA" id="ARBA00004496"/>
    </source>
</evidence>
<dbReference type="GO" id="GO:0003746">
    <property type="term" value="F:translation elongation factor activity"/>
    <property type="evidence" value="ECO:0007669"/>
    <property type="project" value="UniProtKB-KW"/>
</dbReference>
<keyword evidence="6" id="KW-0342">GTP-binding</keyword>
<evidence type="ECO:0000256" key="2">
    <source>
        <dbReference type="ARBA" id="ARBA00015953"/>
    </source>
</evidence>
<dbReference type="InterPro" id="IPR009001">
    <property type="entry name" value="Transl_elong_EF1A/Init_IF2_C"/>
</dbReference>
<dbReference type="GO" id="GO:0005829">
    <property type="term" value="C:cytosol"/>
    <property type="evidence" value="ECO:0007669"/>
    <property type="project" value="TreeGrafter"/>
</dbReference>
<dbReference type="GO" id="GO:0003723">
    <property type="term" value="F:RNA binding"/>
    <property type="evidence" value="ECO:0007669"/>
    <property type="project" value="InterPro"/>
</dbReference>
<dbReference type="PANTHER" id="PTHR43721:SF22">
    <property type="entry name" value="ELONGATION FACTOR TU, MITOCHONDRIAL"/>
    <property type="match status" value="1"/>
</dbReference>
<keyword evidence="4" id="KW-0547">Nucleotide-binding</keyword>
<dbReference type="Pfam" id="PF09106">
    <property type="entry name" value="WHD_2nd_SelB"/>
    <property type="match status" value="1"/>
</dbReference>
<keyword evidence="3" id="KW-0963">Cytoplasm</keyword>
<dbReference type="InterPro" id="IPR015191">
    <property type="entry name" value="SelB_WHD4"/>
</dbReference>
<sequence length="630" mass="68828">MSMQSLTYVVGTAGHVDHGKSTLVKALTGIDPDRLREEKEREMTIDLGFAWMKLPSGRQISIIDVPGHERFIKNMLAGVGGIDAALLVVAADEGPMPQTAEHLAILDLLQIERGLIVLTKTDLVDGEWRDLVVEEIREAVRGTVMDGAPVVPVSAVTGEGLDDLRAAIDALLDAVPPHNETGRPRLPIDRVFTVAGFGTVVTGTLLGGPLEIGQEVEILPAGRRGRVRGLQSHRSKVERAQPGSRTAVNLAGISVEEIARGDVLTVPGWLTPTRLLDARLRLVPDSPVALEQNDEVDFFLGSAETLARVTLLDAERIEPGQEGWVQFRFPTPLVAVRGDRFIVRRPSPSLTIGGGVVVDAHPRRHRRFRPEVIQALEVLASGAPEEIVAQALAAGPQERRALVRSVALPESDVQAAIDRLVAEGQVVALGRGGPAGYLIRADTLERITGDIQALLESYHRRQPLRRGMAKEEVRSRTGLPARVFEEIVAHAASAAALVDDGETLRLPGHEITFTPEQREKIDRYLAALRAAPYTPPGPAEFGIDPEVAIALAETGEVVRVDEGIIFARETFEEIQRQVLEIIDREGRITLAQFRDHFGSSRKYAQAVLEYLDHQRVTRRVGDERVRYHSA</sequence>
<dbReference type="HOGENOM" id="CLU_023030_3_0_0"/>
<evidence type="ECO:0000313" key="10">
    <source>
        <dbReference type="EMBL" id="ACZ39405.1"/>
    </source>
</evidence>
<dbReference type="RefSeq" id="WP_012872451.1">
    <property type="nucleotide sequence ID" value="NC_013523.1"/>
</dbReference>
<dbReference type="Gene3D" id="1.10.10.10">
    <property type="entry name" value="Winged helix-like DNA-binding domain superfamily/Winged helix DNA-binding domain"/>
    <property type="match status" value="1"/>
</dbReference>
<dbReference type="Pfam" id="PF00009">
    <property type="entry name" value="GTP_EFTU"/>
    <property type="match status" value="1"/>
</dbReference>
<dbReference type="Gene3D" id="2.40.30.10">
    <property type="entry name" value="Translation factors"/>
    <property type="match status" value="1"/>
</dbReference>
<dbReference type="SUPFAM" id="SSF52540">
    <property type="entry name" value="P-loop containing nucleoside triphosphate hydrolases"/>
    <property type="match status" value="1"/>
</dbReference>
<dbReference type="KEGG" id="sti:Sthe_1974"/>
<reference evidence="11" key="1">
    <citation type="submission" date="2009-11" db="EMBL/GenBank/DDBJ databases">
        <title>The complete chromosome 1 of Sphaerobacter thermophilus DSM 20745.</title>
        <authorList>
            <person name="Lucas S."/>
            <person name="Copeland A."/>
            <person name="Lapidus A."/>
            <person name="Glavina del Rio T."/>
            <person name="Dalin E."/>
            <person name="Tice H."/>
            <person name="Bruce D."/>
            <person name="Goodwin L."/>
            <person name="Pitluck S."/>
            <person name="Kyrpides N."/>
            <person name="Mavromatis K."/>
            <person name="Ivanova N."/>
            <person name="Mikhailova N."/>
            <person name="LaButti K.M."/>
            <person name="Clum A."/>
            <person name="Sun H.I."/>
            <person name="Brettin T."/>
            <person name="Detter J.C."/>
            <person name="Han C."/>
            <person name="Larimer F."/>
            <person name="Land M."/>
            <person name="Hauser L."/>
            <person name="Markowitz V."/>
            <person name="Cheng J.F."/>
            <person name="Hugenholtz P."/>
            <person name="Woyke T."/>
            <person name="Wu D."/>
            <person name="Steenblock K."/>
            <person name="Schneider S."/>
            <person name="Pukall R."/>
            <person name="Goeker M."/>
            <person name="Klenk H.P."/>
            <person name="Eisen J.A."/>
        </authorList>
    </citation>
    <scope>NUCLEOTIDE SEQUENCE [LARGE SCALE GENOMIC DNA]</scope>
    <source>
        <strain evidence="11">ATCC 49802 / DSM 20745 / S 6022</strain>
    </source>
</reference>
<dbReference type="InterPro" id="IPR000795">
    <property type="entry name" value="T_Tr_GTP-bd_dom"/>
</dbReference>
<proteinExistence type="predicted"/>
<comment type="function">
    <text evidence="7">Translation factor necessary for the incorporation of selenocysteine into proteins. It probably replaces EF-Tu for the insertion of selenocysteine directed by the UGA codon. SelB binds GTP and GDP.</text>
</comment>
<dbReference type="STRING" id="479434.Sthe_1974"/>
<dbReference type="InterPro" id="IPR015190">
    <property type="entry name" value="Elong_fac_SelB-wing-hlx_typ-2"/>
</dbReference>
<dbReference type="InterPro" id="IPR004535">
    <property type="entry name" value="Transl_elong_SelB"/>
</dbReference>
<dbReference type="InterPro" id="IPR036388">
    <property type="entry name" value="WH-like_DNA-bd_sf"/>
</dbReference>
<dbReference type="Gene3D" id="1.10.10.2770">
    <property type="match status" value="1"/>
</dbReference>
<dbReference type="GO" id="GO:0003924">
    <property type="term" value="F:GTPase activity"/>
    <property type="evidence" value="ECO:0007669"/>
    <property type="project" value="InterPro"/>
</dbReference>
<dbReference type="Pfam" id="PF03144">
    <property type="entry name" value="GTP_EFTU_D2"/>
    <property type="match status" value="1"/>
</dbReference>
<feature type="domain" description="Tr-type G" evidence="9">
    <location>
        <begin position="5"/>
        <end position="178"/>
    </location>
</feature>
<dbReference type="OrthoDB" id="9804504at2"/>
<dbReference type="CDD" id="cd04171">
    <property type="entry name" value="SelB"/>
    <property type="match status" value="1"/>
</dbReference>
<evidence type="ECO:0000256" key="3">
    <source>
        <dbReference type="ARBA" id="ARBA00022490"/>
    </source>
</evidence>
<dbReference type="Proteomes" id="UP000002027">
    <property type="component" value="Chromosome 1"/>
</dbReference>
<dbReference type="SUPFAM" id="SSF50447">
    <property type="entry name" value="Translation proteins"/>
    <property type="match status" value="1"/>
</dbReference>
<dbReference type="InterPro" id="IPR057335">
    <property type="entry name" value="Beta-barrel_SelB"/>
</dbReference>
<dbReference type="GO" id="GO:0005525">
    <property type="term" value="F:GTP binding"/>
    <property type="evidence" value="ECO:0007669"/>
    <property type="project" value="UniProtKB-KW"/>
</dbReference>
<dbReference type="AlphaFoldDB" id="D1C588"/>
<name>D1C588_SPHTD</name>
<dbReference type="CDD" id="cd03696">
    <property type="entry name" value="SelB_II"/>
    <property type="match status" value="1"/>
</dbReference>
<evidence type="ECO:0000313" key="11">
    <source>
        <dbReference type="Proteomes" id="UP000002027"/>
    </source>
</evidence>
<dbReference type="InterPro" id="IPR004161">
    <property type="entry name" value="EFTu-like_2"/>
</dbReference>
<keyword evidence="10" id="KW-0251">Elongation factor</keyword>
<dbReference type="SUPFAM" id="SSF50465">
    <property type="entry name" value="EF-Tu/eEF-1alpha/eIF2-gamma C-terminal domain"/>
    <property type="match status" value="1"/>
</dbReference>
<dbReference type="InterPro" id="IPR036390">
    <property type="entry name" value="WH_DNA-bd_sf"/>
</dbReference>
<evidence type="ECO:0000256" key="8">
    <source>
        <dbReference type="ARBA" id="ARBA00031615"/>
    </source>
</evidence>